<feature type="region of interest" description="Disordered" evidence="2">
    <location>
        <begin position="612"/>
        <end position="639"/>
    </location>
</feature>
<protein>
    <submittedName>
        <fullName evidence="5">Sterol 3-beta-glucosyltransferase UGT80B1-like protein 5</fullName>
    </submittedName>
</protein>
<keyword evidence="6" id="KW-1185">Reference proteome</keyword>
<evidence type="ECO:0000259" key="4">
    <source>
        <dbReference type="Pfam" id="PF06722"/>
    </source>
</evidence>
<accession>A0AAD9AD32</accession>
<dbReference type="Gene3D" id="3.40.50.2000">
    <property type="entry name" value="Glycogen Phosphorylase B"/>
    <property type="match status" value="2"/>
</dbReference>
<dbReference type="CDD" id="cd03784">
    <property type="entry name" value="GT1_Gtf-like"/>
    <property type="match status" value="1"/>
</dbReference>
<gene>
    <name evidence="5" type="ORF">CCHR01_11464</name>
</gene>
<dbReference type="GO" id="GO:0016906">
    <property type="term" value="F:sterol 3-beta-glucosyltransferase activity"/>
    <property type="evidence" value="ECO:0007669"/>
    <property type="project" value="UniProtKB-ARBA"/>
</dbReference>
<sequence length="861" mass="93026">MLKYGHCRCPPTLHPFSALANLLIPISHVIAAMGNQDRETFDSSRASKASAYGLEDLYIEDEPSTSQPPQTPPAYTPEYTPQKMFPMPLNIVIQVVGSRGDVQPFLALAATLLKSGHRVRIATHPQFSSFVLANPNLEFFPVGGDPADLMAYMVESPSLVPKVSQIRAGIIQRKRDMYTEMLDGFWRSCVHPDPLTNVPFVADAIIANPPSFAHVHCAQALGIPVHLMFTMPWSSTKAFPHPLANVGYSKEDKKSTNFASYAAVEFLTWQGLGDLVNAWRVASLGLEPVPSTEGHRLLEVLQVPFTYCWSPSLVPKPSDWGSHIDLSGFFFRDPAPYTPDTDLEAFLRAGPPPIYVGFGSIVVGGIEGLMTMVLSAIKATGVRAIISRGWSNLTGEESSDVFYVGDCPHDWLFQQVAAVVHHGGAGTTACGLRYGKPTTIVPFFGDQPFWGAVIAKAGAGPDPIPYRSLTSQKLIHAIQYCLSPDAVTAARQLAESMEKENGVQSAVDSFHKHLPQPKMQCDFFPDQPAALMYGRGKKQVKMCRPVASILVKNGKVERKQLKSYRSKPTNIENQRWDPLTALSAASISTIVKMAGATADIIVKPFEEYKRGSESNDKLAVPGRPSNGELDKKAEADAENIRRHSQAPAFAMLPLPGVGVPEGGDLKPMSRPASSSSRGDESSSKPGAMAVAAANGVGKLAGNATKGLFVDIPLAVTEGLRNVPNLYGDTVKKHDAVEDFRSGVSVAGKTFCHDMKGGFTDIFVHTYTGKKEQGAAGAVKGLGKGVVSLVTKSTAATFGLVTYPAQGIYRSIWSATNDKTRRSIEDEKLLEGDWMVSMSPTWKMDHAAIVEDFDGLRGARGG</sequence>
<dbReference type="FunFam" id="3.40.50.2000:FF:000009">
    <property type="entry name" value="Sterol 3-beta-glucosyltransferase UGT80A2"/>
    <property type="match status" value="1"/>
</dbReference>
<dbReference type="AlphaFoldDB" id="A0AAD9AD32"/>
<dbReference type="InterPro" id="IPR004276">
    <property type="entry name" value="GlycoTrans_28_N"/>
</dbReference>
<dbReference type="EMBL" id="JAQOWY010000255">
    <property type="protein sequence ID" value="KAK1845916.1"/>
    <property type="molecule type" value="Genomic_DNA"/>
</dbReference>
<evidence type="ECO:0000313" key="6">
    <source>
        <dbReference type="Proteomes" id="UP001243330"/>
    </source>
</evidence>
<dbReference type="InterPro" id="IPR010610">
    <property type="entry name" value="EryCIII-like_C"/>
</dbReference>
<reference evidence="5" key="1">
    <citation type="submission" date="2023-01" db="EMBL/GenBank/DDBJ databases">
        <title>Colletotrichum chrysophilum M932 genome sequence.</title>
        <authorList>
            <person name="Baroncelli R."/>
        </authorList>
    </citation>
    <scope>NUCLEOTIDE SEQUENCE</scope>
    <source>
        <strain evidence="5">M932</strain>
    </source>
</reference>
<dbReference type="InterPro" id="IPR050426">
    <property type="entry name" value="Glycosyltransferase_28"/>
</dbReference>
<organism evidence="5 6">
    <name type="scientific">Colletotrichum chrysophilum</name>
    <dbReference type="NCBI Taxonomy" id="1836956"/>
    <lineage>
        <taxon>Eukaryota</taxon>
        <taxon>Fungi</taxon>
        <taxon>Dikarya</taxon>
        <taxon>Ascomycota</taxon>
        <taxon>Pezizomycotina</taxon>
        <taxon>Sordariomycetes</taxon>
        <taxon>Hypocreomycetidae</taxon>
        <taxon>Glomerellales</taxon>
        <taxon>Glomerellaceae</taxon>
        <taxon>Colletotrichum</taxon>
        <taxon>Colletotrichum gloeosporioides species complex</taxon>
    </lineage>
</organism>
<dbReference type="GO" id="GO:0005975">
    <property type="term" value="P:carbohydrate metabolic process"/>
    <property type="evidence" value="ECO:0007669"/>
    <property type="project" value="InterPro"/>
</dbReference>
<feature type="domain" description="Glycosyltransferase family 28 N-terminal" evidence="3">
    <location>
        <begin position="91"/>
        <end position="240"/>
    </location>
</feature>
<keyword evidence="1" id="KW-0808">Transferase</keyword>
<dbReference type="Pfam" id="PF06722">
    <property type="entry name" value="EryCIII-like_C"/>
    <property type="match status" value="1"/>
</dbReference>
<dbReference type="PANTHER" id="PTHR48050">
    <property type="entry name" value="STEROL 3-BETA-GLUCOSYLTRANSFERASE"/>
    <property type="match status" value="1"/>
</dbReference>
<dbReference type="SUPFAM" id="SSF53756">
    <property type="entry name" value="UDP-Glycosyltransferase/glycogen phosphorylase"/>
    <property type="match status" value="1"/>
</dbReference>
<evidence type="ECO:0000313" key="5">
    <source>
        <dbReference type="EMBL" id="KAK1845916.1"/>
    </source>
</evidence>
<name>A0AAD9AD32_9PEZI</name>
<dbReference type="Pfam" id="PF03033">
    <property type="entry name" value="Glyco_transf_28"/>
    <property type="match status" value="1"/>
</dbReference>
<evidence type="ECO:0000256" key="2">
    <source>
        <dbReference type="SAM" id="MobiDB-lite"/>
    </source>
</evidence>
<feature type="compositionally biased region" description="Basic and acidic residues" evidence="2">
    <location>
        <begin position="628"/>
        <end position="639"/>
    </location>
</feature>
<dbReference type="InterPro" id="IPR002213">
    <property type="entry name" value="UDP_glucos_trans"/>
</dbReference>
<feature type="domain" description="Erythromycin biosynthesis protein CIII-like C-terminal" evidence="4">
    <location>
        <begin position="401"/>
        <end position="497"/>
    </location>
</feature>
<comment type="caution">
    <text evidence="5">The sequence shown here is derived from an EMBL/GenBank/DDBJ whole genome shotgun (WGS) entry which is preliminary data.</text>
</comment>
<evidence type="ECO:0000256" key="1">
    <source>
        <dbReference type="ARBA" id="ARBA00022679"/>
    </source>
</evidence>
<dbReference type="PANTHER" id="PTHR48050:SF27">
    <property type="entry name" value="GLUCOSYLTRANSFERASE, PUTATIVE (AFU_ORTHOLOGUE AFUA_7G04880)-RELATED"/>
    <property type="match status" value="1"/>
</dbReference>
<dbReference type="Proteomes" id="UP001243330">
    <property type="component" value="Unassembled WGS sequence"/>
</dbReference>
<feature type="region of interest" description="Disordered" evidence="2">
    <location>
        <begin position="660"/>
        <end position="687"/>
    </location>
</feature>
<evidence type="ECO:0000259" key="3">
    <source>
        <dbReference type="Pfam" id="PF03033"/>
    </source>
</evidence>
<proteinExistence type="predicted"/>